<dbReference type="Proteomes" id="UP000219689">
    <property type="component" value="Unassembled WGS sequence"/>
</dbReference>
<sequence>MAQDFPDVEPQDWVITETEIQWSIDVENIPWEDDPHMELPEGVKTYTVNSNEAEGRADFFIRFPEGYIEPEHTHPSAHAVMIIDGTMTVHGHTLTSGDYIYGQKLPHGPMEYHSEDADYGCLVFASFVGGSPAHEWDEDPNE</sequence>
<accession>A0A2A5QQ40</accession>
<comment type="caution">
    <text evidence="2">The sequence shown here is derived from an EMBL/GenBank/DDBJ whole genome shotgun (WGS) entry which is preliminary data.</text>
</comment>
<evidence type="ECO:0000313" key="3">
    <source>
        <dbReference type="Proteomes" id="UP000219689"/>
    </source>
</evidence>
<feature type="domain" description="ChrR-like cupin" evidence="1">
    <location>
        <begin position="26"/>
        <end position="104"/>
    </location>
</feature>
<gene>
    <name evidence="2" type="ORF">CP557_20445</name>
</gene>
<protein>
    <recommendedName>
        <fullName evidence="1">ChrR-like cupin domain-containing protein</fullName>
    </recommendedName>
</protein>
<dbReference type="RefSeq" id="WP_097381870.1">
    <property type="nucleotide sequence ID" value="NZ_NXNI01000002.1"/>
</dbReference>
<dbReference type="EMBL" id="NXNI01000002">
    <property type="protein sequence ID" value="PCR88853.1"/>
    <property type="molecule type" value="Genomic_DNA"/>
</dbReference>
<dbReference type="Pfam" id="PF12973">
    <property type="entry name" value="Cupin_7"/>
    <property type="match status" value="1"/>
</dbReference>
<dbReference type="AlphaFoldDB" id="A0A2A5QQ40"/>
<dbReference type="InterPro" id="IPR025979">
    <property type="entry name" value="ChrR-like_cupin_dom"/>
</dbReference>
<proteinExistence type="predicted"/>
<name>A0A2A5QQ40_9EURY</name>
<evidence type="ECO:0000259" key="1">
    <source>
        <dbReference type="Pfam" id="PF12973"/>
    </source>
</evidence>
<dbReference type="InterPro" id="IPR011051">
    <property type="entry name" value="RmlC_Cupin_sf"/>
</dbReference>
<dbReference type="Gene3D" id="2.60.120.10">
    <property type="entry name" value="Jelly Rolls"/>
    <property type="match status" value="1"/>
</dbReference>
<dbReference type="SUPFAM" id="SSF51182">
    <property type="entry name" value="RmlC-like cupins"/>
    <property type="match status" value="1"/>
</dbReference>
<keyword evidence="3" id="KW-1185">Reference proteome</keyword>
<dbReference type="InterPro" id="IPR014710">
    <property type="entry name" value="RmlC-like_jellyroll"/>
</dbReference>
<organism evidence="2 3">
    <name type="scientific">Natrinema ejinorense</name>
    <dbReference type="NCBI Taxonomy" id="373386"/>
    <lineage>
        <taxon>Archaea</taxon>
        <taxon>Methanobacteriati</taxon>
        <taxon>Methanobacteriota</taxon>
        <taxon>Stenosarchaea group</taxon>
        <taxon>Halobacteria</taxon>
        <taxon>Halobacteriales</taxon>
        <taxon>Natrialbaceae</taxon>
        <taxon>Natrinema</taxon>
    </lineage>
</organism>
<reference evidence="2 3" key="1">
    <citation type="submission" date="2017-09" db="EMBL/GenBank/DDBJ databases">
        <title>Genome sequences of Natrinema ejinorence JCM 13890T.</title>
        <authorList>
            <person name="Roh S.W."/>
            <person name="Kim Y.B."/>
            <person name="Kim J.Y."/>
        </authorList>
    </citation>
    <scope>NUCLEOTIDE SEQUENCE [LARGE SCALE GENOMIC DNA]</scope>
    <source>
        <strain evidence="2 3">JCM 13890</strain>
    </source>
</reference>
<evidence type="ECO:0000313" key="2">
    <source>
        <dbReference type="EMBL" id="PCR88853.1"/>
    </source>
</evidence>
<dbReference type="OrthoDB" id="379637at2157"/>